<dbReference type="Gene3D" id="2.30.60.10">
    <property type="entry name" value="Cyanovirin-N"/>
    <property type="match status" value="1"/>
</dbReference>
<organism evidence="2 3">
    <name type="scientific">Ampelomyces quisqualis</name>
    <name type="common">Powdery mildew agent</name>
    <dbReference type="NCBI Taxonomy" id="50730"/>
    <lineage>
        <taxon>Eukaryota</taxon>
        <taxon>Fungi</taxon>
        <taxon>Dikarya</taxon>
        <taxon>Ascomycota</taxon>
        <taxon>Pezizomycotina</taxon>
        <taxon>Dothideomycetes</taxon>
        <taxon>Pleosporomycetidae</taxon>
        <taxon>Pleosporales</taxon>
        <taxon>Pleosporineae</taxon>
        <taxon>Phaeosphaeriaceae</taxon>
        <taxon>Ampelomyces</taxon>
    </lineage>
</organism>
<dbReference type="SMART" id="SM01111">
    <property type="entry name" value="CVNH"/>
    <property type="match status" value="1"/>
</dbReference>
<dbReference type="InterPro" id="IPR036673">
    <property type="entry name" value="Cyanovirin-N_sf"/>
</dbReference>
<dbReference type="Proteomes" id="UP000800096">
    <property type="component" value="Unassembled WGS sequence"/>
</dbReference>
<sequence length="183" mass="20558">MGFHYSAEDIRIDDDHMLRARLQRADGEWNDAEIDLNNHIGNDNGHFVWDGEGFSGSAENVYFSLESDGQAAVLRATLFDGDGNGEERDLNLGERIGNNDGEFSYSMLPHRNCSQYSLLMILRLGDRMCEVRALKPRTCYTSFSNHSTANMSESAVHRVTLFNWKPSCAKILSICPCFALVVL</sequence>
<keyword evidence="3" id="KW-1185">Reference proteome</keyword>
<gene>
    <name evidence="2" type="ORF">BDU57DRAFT_451268</name>
</gene>
<evidence type="ECO:0000313" key="2">
    <source>
        <dbReference type="EMBL" id="KAF1915655.1"/>
    </source>
</evidence>
<dbReference type="InterPro" id="IPR011058">
    <property type="entry name" value="Cyanovirin-N"/>
</dbReference>
<proteinExistence type="predicted"/>
<name>A0A6A5QJ68_AMPQU</name>
<dbReference type="EMBL" id="ML979136">
    <property type="protein sequence ID" value="KAF1915655.1"/>
    <property type="molecule type" value="Genomic_DNA"/>
</dbReference>
<dbReference type="SUPFAM" id="SSF51322">
    <property type="entry name" value="Cyanovirin-N"/>
    <property type="match status" value="1"/>
</dbReference>
<dbReference type="PANTHER" id="PTHR42076:SF1">
    <property type="entry name" value="CYANOVIRIN-N DOMAIN-CONTAINING PROTEIN"/>
    <property type="match status" value="1"/>
</dbReference>
<dbReference type="OrthoDB" id="2441380at2759"/>
<dbReference type="AlphaFoldDB" id="A0A6A5QJ68"/>
<accession>A0A6A5QJ68</accession>
<evidence type="ECO:0000259" key="1">
    <source>
        <dbReference type="SMART" id="SM01111"/>
    </source>
</evidence>
<protein>
    <submittedName>
        <fullName evidence="2">CVNH domain-containing protein</fullName>
    </submittedName>
</protein>
<dbReference type="Pfam" id="PF08881">
    <property type="entry name" value="CVNH"/>
    <property type="match status" value="1"/>
</dbReference>
<reference evidence="2" key="1">
    <citation type="journal article" date="2020" name="Stud. Mycol.">
        <title>101 Dothideomycetes genomes: a test case for predicting lifestyles and emergence of pathogens.</title>
        <authorList>
            <person name="Haridas S."/>
            <person name="Albert R."/>
            <person name="Binder M."/>
            <person name="Bloem J."/>
            <person name="Labutti K."/>
            <person name="Salamov A."/>
            <person name="Andreopoulos B."/>
            <person name="Baker S."/>
            <person name="Barry K."/>
            <person name="Bills G."/>
            <person name="Bluhm B."/>
            <person name="Cannon C."/>
            <person name="Castanera R."/>
            <person name="Culley D."/>
            <person name="Daum C."/>
            <person name="Ezra D."/>
            <person name="Gonzalez J."/>
            <person name="Henrissat B."/>
            <person name="Kuo A."/>
            <person name="Liang C."/>
            <person name="Lipzen A."/>
            <person name="Lutzoni F."/>
            <person name="Magnuson J."/>
            <person name="Mondo S."/>
            <person name="Nolan M."/>
            <person name="Ohm R."/>
            <person name="Pangilinan J."/>
            <person name="Park H.-J."/>
            <person name="Ramirez L."/>
            <person name="Alfaro M."/>
            <person name="Sun H."/>
            <person name="Tritt A."/>
            <person name="Yoshinaga Y."/>
            <person name="Zwiers L.-H."/>
            <person name="Turgeon B."/>
            <person name="Goodwin S."/>
            <person name="Spatafora J."/>
            <person name="Crous P."/>
            <person name="Grigoriev I."/>
        </authorList>
    </citation>
    <scope>NUCLEOTIDE SEQUENCE</scope>
    <source>
        <strain evidence="2">HMLAC05119</strain>
    </source>
</reference>
<dbReference type="PANTHER" id="PTHR42076">
    <property type="entry name" value="CYANOVIRIN-N HOMOLOG"/>
    <property type="match status" value="1"/>
</dbReference>
<evidence type="ECO:0000313" key="3">
    <source>
        <dbReference type="Proteomes" id="UP000800096"/>
    </source>
</evidence>
<feature type="domain" description="Cyanovirin-N" evidence="1">
    <location>
        <begin position="2"/>
        <end position="105"/>
    </location>
</feature>